<reference evidence="2" key="1">
    <citation type="submission" date="2024-06" db="UniProtKB">
        <authorList>
            <consortium name="Ensembl"/>
        </authorList>
    </citation>
    <scope>IDENTIFICATION</scope>
</reference>
<dbReference type="EMBL" id="AEYP01001465">
    <property type="status" value="NOT_ANNOTATED_CDS"/>
    <property type="molecule type" value="Genomic_DNA"/>
</dbReference>
<sequence>GNVRCFARTQVEVTTRIFSCWKGWHSRPAVPCTAPGSAVPRVCRSPPAGSARRCLPGWKASLPPPLGATVPAGASDLPRRSLPSRGSPAFRASTGDPELSPPAARESAAPPPGDPASPRASPHLPEPLPAIFSFQFHVNNLHCENATVTPKLTLQGSSDDAFTKDQGGRC</sequence>
<organism evidence="2">
    <name type="scientific">Mustela putorius furo</name>
    <name type="common">European domestic ferret</name>
    <name type="synonym">Mustela furo</name>
    <dbReference type="NCBI Taxonomy" id="9669"/>
    <lineage>
        <taxon>Eukaryota</taxon>
        <taxon>Metazoa</taxon>
        <taxon>Chordata</taxon>
        <taxon>Craniata</taxon>
        <taxon>Vertebrata</taxon>
        <taxon>Euteleostomi</taxon>
        <taxon>Mammalia</taxon>
        <taxon>Eutheria</taxon>
        <taxon>Laurasiatheria</taxon>
        <taxon>Carnivora</taxon>
        <taxon>Caniformia</taxon>
        <taxon>Musteloidea</taxon>
        <taxon>Mustelidae</taxon>
        <taxon>Mustelinae</taxon>
        <taxon>Mustela</taxon>
    </lineage>
</organism>
<dbReference type="HOGENOM" id="CLU_1574327_0_0_1"/>
<dbReference type="AlphaFoldDB" id="M3YUK4"/>
<proteinExistence type="predicted"/>
<feature type="region of interest" description="Disordered" evidence="1">
    <location>
        <begin position="65"/>
        <end position="126"/>
    </location>
</feature>
<evidence type="ECO:0000313" key="2">
    <source>
        <dbReference type="Ensembl" id="ENSMPUP00000015014.1"/>
    </source>
</evidence>
<feature type="compositionally biased region" description="Low complexity" evidence="1">
    <location>
        <begin position="97"/>
        <end position="108"/>
    </location>
</feature>
<dbReference type="Ensembl" id="ENSMPUT00000015251.1">
    <property type="protein sequence ID" value="ENSMPUP00000015014.1"/>
    <property type="gene ID" value="ENSMPUG00000015124.1"/>
</dbReference>
<evidence type="ECO:0000256" key="1">
    <source>
        <dbReference type="SAM" id="MobiDB-lite"/>
    </source>
</evidence>
<accession>M3YUK4</accession>
<dbReference type="InParanoid" id="M3YUK4"/>
<name>M3YUK4_MUSPF</name>
<protein>
    <submittedName>
        <fullName evidence="2">Uncharacterized protein</fullName>
    </submittedName>
</protein>